<feature type="compositionally biased region" description="Basic and acidic residues" evidence="1">
    <location>
        <begin position="127"/>
        <end position="140"/>
    </location>
</feature>
<evidence type="ECO:0000313" key="2">
    <source>
        <dbReference type="EMBL" id="KAG7362316.1"/>
    </source>
</evidence>
<dbReference type="AlphaFoldDB" id="A0A9K3LK61"/>
<protein>
    <submittedName>
        <fullName evidence="2">Uncharacterized protein</fullName>
    </submittedName>
</protein>
<name>A0A9K3LK61_9STRA</name>
<proteinExistence type="predicted"/>
<dbReference type="Proteomes" id="UP000693970">
    <property type="component" value="Unassembled WGS sequence"/>
</dbReference>
<gene>
    <name evidence="2" type="ORF">IV203_025982</name>
</gene>
<dbReference type="EMBL" id="JAGRRH010000012">
    <property type="protein sequence ID" value="KAG7362316.1"/>
    <property type="molecule type" value="Genomic_DNA"/>
</dbReference>
<accession>A0A9K3LK61</accession>
<evidence type="ECO:0000313" key="3">
    <source>
        <dbReference type="Proteomes" id="UP000693970"/>
    </source>
</evidence>
<dbReference type="OrthoDB" id="10570419at2759"/>
<sequence length="257" mass="29255">MSSESLTGASSTVMQKRLDEASSFPRLAALGLLQHYTNAITEGNTHLKSCLWQLTKSRRKGNVMMRAETAFKADSLREDWRALYRLVNLHETETAVGDLVDEDNNDDQDDNDIKTRAPSIATLHPAPEWKLKDTLQEKENTSPTPSSDPTTFTGLRQRKYNNNNNNNEISQSSKGGEAEDETAWTLVQEEDLERDEEERLLRRDPIEFFGLPSRDLKLAQEKSKQALQEFIQAANRAAQILTILNKEQQQQQQQPKL</sequence>
<feature type="compositionally biased region" description="Low complexity" evidence="1">
    <location>
        <begin position="141"/>
        <end position="153"/>
    </location>
</feature>
<keyword evidence="3" id="KW-1185">Reference proteome</keyword>
<feature type="compositionally biased region" description="Acidic residues" evidence="1">
    <location>
        <begin position="99"/>
        <end position="110"/>
    </location>
</feature>
<reference evidence="2" key="1">
    <citation type="journal article" date="2021" name="Sci. Rep.">
        <title>Diploid genomic architecture of Nitzschia inconspicua, an elite biomass production diatom.</title>
        <authorList>
            <person name="Oliver A."/>
            <person name="Podell S."/>
            <person name="Pinowska A."/>
            <person name="Traller J.C."/>
            <person name="Smith S.R."/>
            <person name="McClure R."/>
            <person name="Beliaev A."/>
            <person name="Bohutskyi P."/>
            <person name="Hill E.A."/>
            <person name="Rabines A."/>
            <person name="Zheng H."/>
            <person name="Allen L.Z."/>
            <person name="Kuo A."/>
            <person name="Grigoriev I.V."/>
            <person name="Allen A.E."/>
            <person name="Hazlebeck D."/>
            <person name="Allen E.E."/>
        </authorList>
    </citation>
    <scope>NUCLEOTIDE SEQUENCE</scope>
    <source>
        <strain evidence="2">Hildebrandi</strain>
    </source>
</reference>
<comment type="caution">
    <text evidence="2">The sequence shown here is derived from an EMBL/GenBank/DDBJ whole genome shotgun (WGS) entry which is preliminary data.</text>
</comment>
<feature type="region of interest" description="Disordered" evidence="1">
    <location>
        <begin position="98"/>
        <end position="181"/>
    </location>
</feature>
<organism evidence="2 3">
    <name type="scientific">Nitzschia inconspicua</name>
    <dbReference type="NCBI Taxonomy" id="303405"/>
    <lineage>
        <taxon>Eukaryota</taxon>
        <taxon>Sar</taxon>
        <taxon>Stramenopiles</taxon>
        <taxon>Ochrophyta</taxon>
        <taxon>Bacillariophyta</taxon>
        <taxon>Bacillariophyceae</taxon>
        <taxon>Bacillariophycidae</taxon>
        <taxon>Bacillariales</taxon>
        <taxon>Bacillariaceae</taxon>
        <taxon>Nitzschia</taxon>
    </lineage>
</organism>
<reference evidence="2" key="2">
    <citation type="submission" date="2021-04" db="EMBL/GenBank/DDBJ databases">
        <authorList>
            <person name="Podell S."/>
        </authorList>
    </citation>
    <scope>NUCLEOTIDE SEQUENCE</scope>
    <source>
        <strain evidence="2">Hildebrandi</strain>
    </source>
</reference>
<evidence type="ECO:0000256" key="1">
    <source>
        <dbReference type="SAM" id="MobiDB-lite"/>
    </source>
</evidence>